<dbReference type="PANTHER" id="PTHR13003">
    <property type="entry name" value="NUP107-RELATED"/>
    <property type="match status" value="1"/>
</dbReference>
<keyword evidence="1 7" id="KW-0813">Transport</keyword>
<evidence type="ECO:0000313" key="9">
    <source>
        <dbReference type="Proteomes" id="UP000030755"/>
    </source>
</evidence>
<comment type="function">
    <text evidence="7">Functions as a component of the nuclear pore complex (NPC).</text>
</comment>
<dbReference type="PANTHER" id="PTHR13003:SF2">
    <property type="entry name" value="NUCLEAR PORE COMPLEX PROTEIN NUP107"/>
    <property type="match status" value="1"/>
</dbReference>
<dbReference type="GO" id="GO:0006406">
    <property type="term" value="P:mRNA export from nucleus"/>
    <property type="evidence" value="ECO:0007669"/>
    <property type="project" value="TreeGrafter"/>
</dbReference>
<keyword evidence="5 7" id="KW-0906">Nuclear pore complex</keyword>
<dbReference type="GO" id="GO:0031080">
    <property type="term" value="C:nuclear pore outer ring"/>
    <property type="evidence" value="ECO:0007669"/>
    <property type="project" value="TreeGrafter"/>
</dbReference>
<keyword evidence="9" id="KW-1185">Reference proteome</keyword>
<dbReference type="Gene3D" id="1.10.3450.20">
    <property type="match status" value="1"/>
</dbReference>
<dbReference type="Proteomes" id="UP000030755">
    <property type="component" value="Unassembled WGS sequence"/>
</dbReference>
<organism evidence="8 9">
    <name type="scientific">Rozella allomycis (strain CSF55)</name>
    <dbReference type="NCBI Taxonomy" id="988480"/>
    <lineage>
        <taxon>Eukaryota</taxon>
        <taxon>Fungi</taxon>
        <taxon>Fungi incertae sedis</taxon>
        <taxon>Cryptomycota</taxon>
        <taxon>Cryptomycota incertae sedis</taxon>
        <taxon>Rozella</taxon>
    </lineage>
</organism>
<dbReference type="AlphaFoldDB" id="A0A075ANT8"/>
<evidence type="ECO:0000256" key="6">
    <source>
        <dbReference type="ARBA" id="ARBA00023242"/>
    </source>
</evidence>
<sequence length="655" mass="75502">MDLQGQTLTREYFNAMLRQNFDLLESLPKPDGDIWALVKKLYKIRLQDEMEISFENNKRVTNAFLISQIEKTKPVSLYMCILDWLHDKASEPELVEKKNVHVGNPDDWLASTANLNDRKYVCDIFRITFGLLRKGEHKRAMEIAESYEMYWLSSMINGYTPWNYESIASVDGDIKFSGNKNRFLFKESCLKASQSQAGIDAFAKAIFGFLSGQVDLILPVCKSWEDHIWAYIHCLKEHEIDKILLSVSQITDSEDVMERYIQGYNGTIEDIIRVNQNYISHESQKWISLIISNNLESLVKVDPSKENSTRFLCHLALYLSSINYKIPDHACDDLLLRYINYLTSKDMTGRQVAFYTKFLSPGLQVQAYSNFILNFDWNNSKIDRKALLAEAKSIGLNYQGIAKLAVDKGIENAEIKFNETMSVPERPVIELIAGTEEDEQLVLSLEYLLAEDRMISDSLIRFNKIMRLFLAFGKLSSCCLLMKILPAIDRNFTALIAPEEISEDEWEVSKKEFSDYKLFLEGYSAFMDWQTCFAQKPEIADEANKANEALTQWILSDWLFKPSYFYSKKNTKIGSQLENIREKYVPDLVLKFQDLLYQTGLIYSNFLKKSLEIVSILADKGYQYDSLLSATPQMPILLKNIRSVTIIDKAIETIG</sequence>
<dbReference type="InterPro" id="IPR007252">
    <property type="entry name" value="Nup84/Nup107"/>
</dbReference>
<comment type="subunit">
    <text evidence="7">Part of the nuclear pore complex (NPC).</text>
</comment>
<keyword evidence="2" id="KW-0509">mRNA transport</keyword>
<comment type="subcellular location">
    <subcellularLocation>
        <location evidence="7">Nucleus</location>
        <location evidence="7">Nuclear pore complex</location>
    </subcellularLocation>
    <subcellularLocation>
        <location evidence="7">Nucleus membrane</location>
    </subcellularLocation>
</comment>
<evidence type="ECO:0000256" key="3">
    <source>
        <dbReference type="ARBA" id="ARBA00022927"/>
    </source>
</evidence>
<dbReference type="Gene3D" id="1.20.190.50">
    <property type="match status" value="1"/>
</dbReference>
<accession>A0A075ANT8</accession>
<dbReference type="OMA" id="YEIRALY"/>
<protein>
    <recommendedName>
        <fullName evidence="7">Nuclear pore complex protein</fullName>
    </recommendedName>
</protein>
<dbReference type="HOGENOM" id="CLU_012944_0_0_1"/>
<gene>
    <name evidence="8" type="ORF">O9G_000084</name>
</gene>
<evidence type="ECO:0000256" key="5">
    <source>
        <dbReference type="ARBA" id="ARBA00023132"/>
    </source>
</evidence>
<evidence type="ECO:0000256" key="1">
    <source>
        <dbReference type="ARBA" id="ARBA00022448"/>
    </source>
</evidence>
<keyword evidence="6 7" id="KW-0539">Nucleus</keyword>
<keyword evidence="3" id="KW-0653">Protein transport</keyword>
<keyword evidence="4 7" id="KW-0811">Translocation</keyword>
<dbReference type="Pfam" id="PF04121">
    <property type="entry name" value="Nup84_Nup100"/>
    <property type="match status" value="1"/>
</dbReference>
<keyword evidence="7" id="KW-0472">Membrane</keyword>
<evidence type="ECO:0000256" key="7">
    <source>
        <dbReference type="RuleBase" id="RU365072"/>
    </source>
</evidence>
<reference evidence="8 9" key="1">
    <citation type="journal article" date="2013" name="Curr. Biol.">
        <title>Shared signatures of parasitism and phylogenomics unite Cryptomycota and microsporidia.</title>
        <authorList>
            <person name="James T.Y."/>
            <person name="Pelin A."/>
            <person name="Bonen L."/>
            <person name="Ahrendt S."/>
            <person name="Sain D."/>
            <person name="Corradi N."/>
            <person name="Stajich J.E."/>
        </authorList>
    </citation>
    <scope>NUCLEOTIDE SEQUENCE [LARGE SCALE GENOMIC DNA]</scope>
    <source>
        <strain evidence="8 9">CSF55</strain>
    </source>
</reference>
<dbReference type="GO" id="GO:0017056">
    <property type="term" value="F:structural constituent of nuclear pore"/>
    <property type="evidence" value="ECO:0007669"/>
    <property type="project" value="UniProtKB-UniRule"/>
</dbReference>
<dbReference type="STRING" id="988480.A0A075ANT8"/>
<dbReference type="GO" id="GO:0031965">
    <property type="term" value="C:nuclear membrane"/>
    <property type="evidence" value="ECO:0007669"/>
    <property type="project" value="UniProtKB-SubCell"/>
</dbReference>
<dbReference type="EMBL" id="KE561209">
    <property type="protein sequence ID" value="EPZ31605.1"/>
    <property type="molecule type" value="Genomic_DNA"/>
</dbReference>
<evidence type="ECO:0000256" key="2">
    <source>
        <dbReference type="ARBA" id="ARBA00022816"/>
    </source>
</evidence>
<dbReference type="GO" id="GO:0000973">
    <property type="term" value="P:post-transcriptional tethering of RNA polymerase II gene DNA at nuclear periphery"/>
    <property type="evidence" value="ECO:0007669"/>
    <property type="project" value="TreeGrafter"/>
</dbReference>
<evidence type="ECO:0000256" key="4">
    <source>
        <dbReference type="ARBA" id="ARBA00023010"/>
    </source>
</evidence>
<dbReference type="OrthoDB" id="3098at2759"/>
<dbReference type="GO" id="GO:0006606">
    <property type="term" value="P:protein import into nucleus"/>
    <property type="evidence" value="ECO:0007669"/>
    <property type="project" value="TreeGrafter"/>
</dbReference>
<comment type="similarity">
    <text evidence="7">Belongs to the nucleoporin Nup84/Nup107 family.</text>
</comment>
<proteinExistence type="inferred from homology"/>
<name>A0A075ANT8_ROZAC</name>
<evidence type="ECO:0000313" key="8">
    <source>
        <dbReference type="EMBL" id="EPZ31605.1"/>
    </source>
</evidence>